<evidence type="ECO:0000256" key="1">
    <source>
        <dbReference type="SAM" id="MobiDB-lite"/>
    </source>
</evidence>
<protein>
    <submittedName>
        <fullName evidence="2">RPAP1_N domain-containing protein</fullName>
    </submittedName>
</protein>
<proteinExistence type="predicted"/>
<reference evidence="2" key="1">
    <citation type="submission" date="2017-02" db="UniProtKB">
        <authorList>
            <consortium name="WormBaseParasite"/>
        </authorList>
    </citation>
    <scope>IDENTIFICATION</scope>
</reference>
<accession>A0A0R3WXJ1</accession>
<organism evidence="2">
    <name type="scientific">Hydatigena taeniaeformis</name>
    <name type="common">Feline tapeworm</name>
    <name type="synonym">Taenia taeniaeformis</name>
    <dbReference type="NCBI Taxonomy" id="6205"/>
    <lineage>
        <taxon>Eukaryota</taxon>
        <taxon>Metazoa</taxon>
        <taxon>Spiralia</taxon>
        <taxon>Lophotrochozoa</taxon>
        <taxon>Platyhelminthes</taxon>
        <taxon>Cestoda</taxon>
        <taxon>Eucestoda</taxon>
        <taxon>Cyclophyllidea</taxon>
        <taxon>Taeniidae</taxon>
        <taxon>Hydatigera</taxon>
    </lineage>
</organism>
<evidence type="ECO:0000313" key="2">
    <source>
        <dbReference type="WBParaSite" id="TTAC_0000548101-mRNA-1"/>
    </source>
</evidence>
<sequence length="77" mass="8579">LQELASREKNTVYESTPSARPEDVVTADSSIDDYQNLSGAKSIREKFQDPSKLQHEVKKTVSSATTKLTVLYSFTLV</sequence>
<dbReference type="AlphaFoldDB" id="A0A0R3WXJ1"/>
<feature type="compositionally biased region" description="Basic and acidic residues" evidence="1">
    <location>
        <begin position="1"/>
        <end position="11"/>
    </location>
</feature>
<name>A0A0R3WXJ1_HYDTA</name>
<dbReference type="WBParaSite" id="TTAC_0000548101-mRNA-1">
    <property type="protein sequence ID" value="TTAC_0000548101-mRNA-1"/>
    <property type="gene ID" value="TTAC_0000548101"/>
</dbReference>
<feature type="region of interest" description="Disordered" evidence="1">
    <location>
        <begin position="1"/>
        <end position="26"/>
    </location>
</feature>